<feature type="transmembrane region" description="Helical" evidence="11">
    <location>
        <begin position="1370"/>
        <end position="1391"/>
    </location>
</feature>
<dbReference type="InterPro" id="IPR046791">
    <property type="entry name" value="Polycystin_dom"/>
</dbReference>
<dbReference type="PROSITE" id="PS50095">
    <property type="entry name" value="PLAT"/>
    <property type="match status" value="1"/>
</dbReference>
<gene>
    <name evidence="13" type="ORF">MEDL_28886</name>
</gene>
<evidence type="ECO:0000313" key="14">
    <source>
        <dbReference type="Proteomes" id="UP000683360"/>
    </source>
</evidence>
<feature type="transmembrane region" description="Helical" evidence="11">
    <location>
        <begin position="1215"/>
        <end position="1236"/>
    </location>
</feature>
<feature type="region of interest" description="Disordered" evidence="10">
    <location>
        <begin position="1470"/>
        <end position="1491"/>
    </location>
</feature>
<evidence type="ECO:0000256" key="11">
    <source>
        <dbReference type="SAM" id="Phobius"/>
    </source>
</evidence>
<feature type="compositionally biased region" description="Basic and acidic residues" evidence="10">
    <location>
        <begin position="1473"/>
        <end position="1491"/>
    </location>
</feature>
<name>A0A8S3S741_MYTED</name>
<proteinExistence type="inferred from homology"/>
<evidence type="ECO:0000256" key="1">
    <source>
        <dbReference type="ARBA" id="ARBA00004141"/>
    </source>
</evidence>
<feature type="transmembrane region" description="Helical" evidence="11">
    <location>
        <begin position="1256"/>
        <end position="1282"/>
    </location>
</feature>
<protein>
    <submittedName>
        <fullName evidence="13">PKD1L2</fullName>
    </submittedName>
</protein>
<comment type="caution">
    <text evidence="9">Lacks conserved residue(s) required for the propagation of feature annotation.</text>
</comment>
<dbReference type="InterPro" id="IPR051223">
    <property type="entry name" value="Polycystin"/>
</dbReference>
<dbReference type="Gene3D" id="1.10.287.70">
    <property type="match status" value="1"/>
</dbReference>
<feature type="disulfide bond" evidence="8">
    <location>
        <begin position="1027"/>
        <end position="1038"/>
    </location>
</feature>
<dbReference type="PRINTS" id="PR01433">
    <property type="entry name" value="POLYCYSTIN2"/>
</dbReference>
<organism evidence="13 14">
    <name type="scientific">Mytilus edulis</name>
    <name type="common">Blue mussel</name>
    <dbReference type="NCBI Taxonomy" id="6550"/>
    <lineage>
        <taxon>Eukaryota</taxon>
        <taxon>Metazoa</taxon>
        <taxon>Spiralia</taxon>
        <taxon>Lophotrochozoa</taxon>
        <taxon>Mollusca</taxon>
        <taxon>Bivalvia</taxon>
        <taxon>Autobranchia</taxon>
        <taxon>Pteriomorphia</taxon>
        <taxon>Mytilida</taxon>
        <taxon>Mytiloidea</taxon>
        <taxon>Mytilidae</taxon>
        <taxon>Mytilinae</taxon>
        <taxon>Mytilus</taxon>
    </lineage>
</organism>
<dbReference type="GO" id="GO:0016020">
    <property type="term" value="C:membrane"/>
    <property type="evidence" value="ECO:0007669"/>
    <property type="project" value="UniProtKB-SubCell"/>
</dbReference>
<comment type="subcellular location">
    <subcellularLocation>
        <location evidence="1">Membrane</location>
        <topology evidence="1">Multi-pass membrane protein</topology>
    </subcellularLocation>
</comment>
<evidence type="ECO:0000256" key="2">
    <source>
        <dbReference type="ARBA" id="ARBA00007200"/>
    </source>
</evidence>
<keyword evidence="6 11" id="KW-0472">Membrane</keyword>
<dbReference type="Pfam" id="PF01477">
    <property type="entry name" value="PLAT"/>
    <property type="match status" value="1"/>
</dbReference>
<feature type="domain" description="PLAT" evidence="12">
    <location>
        <begin position="645"/>
        <end position="764"/>
    </location>
</feature>
<feature type="transmembrane region" description="Helical" evidence="11">
    <location>
        <begin position="1308"/>
        <end position="1330"/>
    </location>
</feature>
<feature type="transmembrane region" description="Helical" evidence="11">
    <location>
        <begin position="1184"/>
        <end position="1203"/>
    </location>
</feature>
<dbReference type="PANTHER" id="PTHR10877">
    <property type="entry name" value="POLYCYSTIN FAMILY MEMBER"/>
    <property type="match status" value="1"/>
</dbReference>
<dbReference type="InterPro" id="IPR003915">
    <property type="entry name" value="PKD_2"/>
</dbReference>
<dbReference type="Pfam" id="PF08016">
    <property type="entry name" value="PKD_channel"/>
    <property type="match status" value="1"/>
</dbReference>
<dbReference type="PANTHER" id="PTHR10877:SF183">
    <property type="entry name" value="AT14535P-RELATED"/>
    <property type="match status" value="1"/>
</dbReference>
<dbReference type="InterPro" id="IPR001024">
    <property type="entry name" value="PLAT/LH2_dom"/>
</dbReference>
<evidence type="ECO:0000256" key="10">
    <source>
        <dbReference type="SAM" id="MobiDB-lite"/>
    </source>
</evidence>
<evidence type="ECO:0000256" key="5">
    <source>
        <dbReference type="ARBA" id="ARBA00022989"/>
    </source>
</evidence>
<feature type="compositionally biased region" description="Low complexity" evidence="10">
    <location>
        <begin position="509"/>
        <end position="521"/>
    </location>
</feature>
<feature type="compositionally biased region" description="Polar residues" evidence="10">
    <location>
        <begin position="1534"/>
        <end position="1547"/>
    </location>
</feature>
<comment type="caution">
    <text evidence="13">The sequence shown here is derived from an EMBL/GenBank/DDBJ whole genome shotgun (WGS) entry which is preliminary data.</text>
</comment>
<dbReference type="SMART" id="SM00308">
    <property type="entry name" value="LH2"/>
    <property type="match status" value="1"/>
</dbReference>
<keyword evidence="4" id="KW-0732">Signal</keyword>
<accession>A0A8S3S741</accession>
<dbReference type="EMBL" id="CAJPWZ010001434">
    <property type="protein sequence ID" value="CAG2215122.1"/>
    <property type="molecule type" value="Genomic_DNA"/>
</dbReference>
<sequence>MSATELRLSLGSPDLNYTRILQVEISDIYGDYVTKEMPVKVRPDTNLQPKDAEDTTAVENLFEAFEGTYAITNKGGNKMSVVRIARATSSMYSHMDVKQTSSPVASSTASPVNIDNNMFIDSSLDTSEDSKIQTMLKQENQRLMDIISGTIPNSKSPAPLLPDDCQLVAKAVEETLFNTDVVTSDTSIAGFAGSNELMQNVYTTTQKHPFQMDQLNSVNRSTSAIVSSLDKNLNYIFVDNRENLQEPLSRVTVEEELRTKYDTYYKDRYETDVGNEEGFQQLVDTVYQQRQFKRKTQEGRIHAASRSTGNFYNTLDTVANVSLQIKQYGEQVATLEKDNLHMSNCCQEISSSSCKGDHRISSKCVIISAVDADGKDLKMEREVALPNPETVHFLDPTSPDPDDPEPMLYVRFEVLDNHDASITYIKLERDVPGDMYIIYTAYFKSEAYPTITEYDYKYDITTDDMEDMGLKVIAPVGTLKQGQCFLALQPKSNVPDADNPPPTRRKRSTANNNSTSSGNNTLNLFTDNVRIVTITTGCRSFNQTTSAWEPNGCIVLPFSTLNETVCRCPSKTKTLATTFFVTPNTIDFNNVWSKFDIANAAVYGTLTVLLLLYILLAILLRRKDRQDKLNWSMRFLCDCESEDPYFYIISVHTGLRPGSGTDSNVNFVLAGEGGDSGVRLLSDGVQHGFGTSSVRNFVMSTNVVLGELTYFRLWHDNTGQGNRNSWYLHKLIVDDPQTNQRYLFQCDKWLSIDFDDGMIERIIPVSITDDIGVESLFYQQSRMNLTENHLWMSLFVRPTRSVFTRLQRLACGMTLLLLTMISNAMFFKSADEETMQADSVILIAFLIALIFKKHVDDETTLVDMKNLRSAASKHSAGNSRLFCAFRHEVLSKAEPPAEEKLNKQREVIKLQTRAKSVFREVILYTVFAIIVYCISYLNRDDRAYMMKSNIDNHIYESSKVQFGFSKVNSMDTLMQWMDETFVPAFYPVQEYNGASLSLQDKFYINDLTNIRLGLVRLRQVRMPKEKCGYWKLTPNHFCTTDFQSSREEKRHHCVSWLPRNSTCPGAENSFLTKDAYKYKSAEELHSMPFAGGYDVYGGGGYVQDFPNNRDSVNTILNEIKTHRWMDRRTRALLIEFSLYNSNIKLIAFSTFAVEFTDTGNVLAYTFTQSFRPTLLTDATGAFSILFYFIYIIALIIATVKIIGKFRDQECDFFKAAWNVIDLITVVLSYAAIAVWIVKYIQTSRALKRYYNDKSGFLSFVQIVFWDNVFNSIVGIIVFTATLRILKALGYNKRCAELVTVVKHAAPQLFSFFVVFGLGFFGFVILGHLLFGSSMFDYHNMLTASGSLANTLIGRNSLDKMVAAAPSFAQVYFFVYVLFIIFILLTMFAAILNQSITEVRANYQNESPIGILDLIKGAFTDLLGLVGIHLRSNKRQNSVQKKYMTGVPKKNAQIDTPNVLQLLRDTFGEVGDENWSKNEKNGEKKQSSEGDKISKEDLDYFISEEDKKSFNKLSERSGCISRARTPRDIDLGFSNPKSNENKSYSSYL</sequence>
<evidence type="ECO:0000256" key="6">
    <source>
        <dbReference type="ARBA" id="ARBA00023136"/>
    </source>
</evidence>
<dbReference type="InterPro" id="IPR013122">
    <property type="entry name" value="PKD1_2_channel"/>
</dbReference>
<dbReference type="SUPFAM" id="SSF49723">
    <property type="entry name" value="Lipase/lipooxygenase domain (PLAT/LH2 domain)"/>
    <property type="match status" value="1"/>
</dbReference>
<dbReference type="Proteomes" id="UP000683360">
    <property type="component" value="Unassembled WGS sequence"/>
</dbReference>
<evidence type="ECO:0000256" key="9">
    <source>
        <dbReference type="PROSITE-ProRule" id="PRU00152"/>
    </source>
</evidence>
<dbReference type="Gene3D" id="2.60.60.20">
    <property type="entry name" value="PLAT/LH2 domain"/>
    <property type="match status" value="1"/>
</dbReference>
<dbReference type="OrthoDB" id="444119at2759"/>
<evidence type="ECO:0000256" key="3">
    <source>
        <dbReference type="ARBA" id="ARBA00022692"/>
    </source>
</evidence>
<keyword evidence="3 11" id="KW-0812">Transmembrane</keyword>
<dbReference type="FunFam" id="2.60.60.20:FF:000022">
    <property type="entry name" value="Uncharacterized protein"/>
    <property type="match status" value="1"/>
</dbReference>
<feature type="region of interest" description="Disordered" evidence="10">
    <location>
        <begin position="490"/>
        <end position="521"/>
    </location>
</feature>
<dbReference type="InterPro" id="IPR036392">
    <property type="entry name" value="PLAT/LH2_dom_sf"/>
</dbReference>
<comment type="similarity">
    <text evidence="2">Belongs to the polycystin family.</text>
</comment>
<dbReference type="Pfam" id="PF20519">
    <property type="entry name" value="Polycystin_dom"/>
    <property type="match status" value="1"/>
</dbReference>
<keyword evidence="7" id="KW-0325">Glycoprotein</keyword>
<keyword evidence="5 11" id="KW-1133">Transmembrane helix</keyword>
<keyword evidence="14" id="KW-1185">Reference proteome</keyword>
<reference evidence="13" key="1">
    <citation type="submission" date="2021-03" db="EMBL/GenBank/DDBJ databases">
        <authorList>
            <person name="Bekaert M."/>
        </authorList>
    </citation>
    <scope>NUCLEOTIDE SEQUENCE</scope>
</reference>
<evidence type="ECO:0000313" key="13">
    <source>
        <dbReference type="EMBL" id="CAG2215122.1"/>
    </source>
</evidence>
<feature type="region of interest" description="Disordered" evidence="10">
    <location>
        <begin position="1523"/>
        <end position="1547"/>
    </location>
</feature>
<evidence type="ECO:0000256" key="4">
    <source>
        <dbReference type="ARBA" id="ARBA00022729"/>
    </source>
</evidence>
<dbReference type="GO" id="GO:0005509">
    <property type="term" value="F:calcium ion binding"/>
    <property type="evidence" value="ECO:0007669"/>
    <property type="project" value="InterPro"/>
</dbReference>
<feature type="transmembrane region" description="Helical" evidence="11">
    <location>
        <begin position="600"/>
        <end position="620"/>
    </location>
</feature>
<feature type="transmembrane region" description="Helical" evidence="11">
    <location>
        <begin position="809"/>
        <end position="828"/>
    </location>
</feature>
<feature type="transmembrane region" description="Helical" evidence="11">
    <location>
        <begin position="921"/>
        <end position="938"/>
    </location>
</feature>
<evidence type="ECO:0000259" key="12">
    <source>
        <dbReference type="PROSITE" id="PS50095"/>
    </source>
</evidence>
<evidence type="ECO:0000256" key="7">
    <source>
        <dbReference type="ARBA" id="ARBA00023180"/>
    </source>
</evidence>
<evidence type="ECO:0000256" key="8">
    <source>
        <dbReference type="PIRSR" id="PIRSR603915-2"/>
    </source>
</evidence>